<sequence length="46" mass="4816">MRLRNGKGQATDDRPEAEGTPGLAVELRGVRRQYGRGAGAVHALAG</sequence>
<evidence type="ECO:0000313" key="2">
    <source>
        <dbReference type="EMBL" id="MER6984243.1"/>
    </source>
</evidence>
<feature type="non-terminal residue" evidence="2">
    <location>
        <position position="46"/>
    </location>
</feature>
<organism evidence="2 3">
    <name type="scientific">Streptomyces carpinensis</name>
    <dbReference type="NCBI Taxonomy" id="66369"/>
    <lineage>
        <taxon>Bacteria</taxon>
        <taxon>Bacillati</taxon>
        <taxon>Actinomycetota</taxon>
        <taxon>Actinomycetes</taxon>
        <taxon>Kitasatosporales</taxon>
        <taxon>Streptomycetaceae</taxon>
        <taxon>Streptomyces</taxon>
    </lineage>
</organism>
<dbReference type="EMBL" id="JBEPCU010001721">
    <property type="protein sequence ID" value="MER6984243.1"/>
    <property type="molecule type" value="Genomic_DNA"/>
</dbReference>
<accession>A0ABV1WK61</accession>
<protein>
    <submittedName>
        <fullName evidence="2">ABC transporter ATP-binding protein</fullName>
    </submittedName>
</protein>
<reference evidence="2 3" key="1">
    <citation type="submission" date="2024-06" db="EMBL/GenBank/DDBJ databases">
        <title>The Natural Products Discovery Center: Release of the First 8490 Sequenced Strains for Exploring Actinobacteria Biosynthetic Diversity.</title>
        <authorList>
            <person name="Kalkreuter E."/>
            <person name="Kautsar S.A."/>
            <person name="Yang D."/>
            <person name="Bader C.D."/>
            <person name="Teijaro C.N."/>
            <person name="Fluegel L."/>
            <person name="Davis C.M."/>
            <person name="Simpson J.R."/>
            <person name="Lauterbach L."/>
            <person name="Steele A.D."/>
            <person name="Gui C."/>
            <person name="Meng S."/>
            <person name="Li G."/>
            <person name="Viehrig K."/>
            <person name="Ye F."/>
            <person name="Su P."/>
            <person name="Kiefer A.F."/>
            <person name="Nichols A."/>
            <person name="Cepeda A.J."/>
            <person name="Yan W."/>
            <person name="Fan B."/>
            <person name="Jiang Y."/>
            <person name="Adhikari A."/>
            <person name="Zheng C.-J."/>
            <person name="Schuster L."/>
            <person name="Cowan T.M."/>
            <person name="Smanski M.J."/>
            <person name="Chevrette M.G."/>
            <person name="De Carvalho L.P.S."/>
            <person name="Shen B."/>
        </authorList>
    </citation>
    <scope>NUCLEOTIDE SEQUENCE [LARGE SCALE GENOMIC DNA]</scope>
    <source>
        <strain evidence="2 3">NPDC000634</strain>
    </source>
</reference>
<evidence type="ECO:0000256" key="1">
    <source>
        <dbReference type="SAM" id="MobiDB-lite"/>
    </source>
</evidence>
<keyword evidence="3" id="KW-1185">Reference proteome</keyword>
<feature type="region of interest" description="Disordered" evidence="1">
    <location>
        <begin position="1"/>
        <end position="22"/>
    </location>
</feature>
<dbReference type="GO" id="GO:0005524">
    <property type="term" value="F:ATP binding"/>
    <property type="evidence" value="ECO:0007669"/>
    <property type="project" value="UniProtKB-KW"/>
</dbReference>
<keyword evidence="2" id="KW-0547">Nucleotide-binding</keyword>
<comment type="caution">
    <text evidence="2">The sequence shown here is derived from an EMBL/GenBank/DDBJ whole genome shotgun (WGS) entry which is preliminary data.</text>
</comment>
<evidence type="ECO:0000313" key="3">
    <source>
        <dbReference type="Proteomes" id="UP001458415"/>
    </source>
</evidence>
<dbReference type="Proteomes" id="UP001458415">
    <property type="component" value="Unassembled WGS sequence"/>
</dbReference>
<name>A0ABV1WK61_9ACTN</name>
<gene>
    <name evidence="2" type="ORF">ABT317_46670</name>
</gene>
<keyword evidence="2" id="KW-0067">ATP-binding</keyword>
<proteinExistence type="predicted"/>